<gene>
    <name evidence="2" type="ORF">BP6252_07901</name>
</gene>
<dbReference type="InterPro" id="IPR013766">
    <property type="entry name" value="Thioredoxin_domain"/>
</dbReference>
<evidence type="ECO:0000313" key="3">
    <source>
        <dbReference type="Proteomes" id="UP000256645"/>
    </source>
</evidence>
<dbReference type="Proteomes" id="UP000256645">
    <property type="component" value="Unassembled WGS sequence"/>
</dbReference>
<dbReference type="InterPro" id="IPR036249">
    <property type="entry name" value="Thioredoxin-like_sf"/>
</dbReference>
<sequence length="191" mass="20936">MTVQQELASWMSPPALNVSPVPEIGSEAPSSSALPLPNPNNKPTIVTFLRHCGCPFAEKTFKDLCAFADKHPEVNFTAVSHSDQASTDHWLESVGGKDSVPVIVDHERATYARWGLGISSAWHILSPWALYNVYKLGTEEGIWNRPTETGSRWQEAGSAAIDKDGIVRWVHKSKTADERPDFSEALNALGV</sequence>
<dbReference type="InterPro" id="IPR032801">
    <property type="entry name" value="PXL2A/B/C"/>
</dbReference>
<keyword evidence="3" id="KW-1185">Reference proteome</keyword>
<dbReference type="PROSITE" id="PS51352">
    <property type="entry name" value="THIOREDOXIN_2"/>
    <property type="match status" value="1"/>
</dbReference>
<feature type="domain" description="Thioredoxin" evidence="1">
    <location>
        <begin position="22"/>
        <end position="191"/>
    </location>
</feature>
<dbReference type="Pfam" id="PF13911">
    <property type="entry name" value="AhpC-TSA_2"/>
    <property type="match status" value="1"/>
</dbReference>
<dbReference type="EMBL" id="PDLM01000008">
    <property type="protein sequence ID" value="RDW71338.1"/>
    <property type="molecule type" value="Genomic_DNA"/>
</dbReference>
<dbReference type="SUPFAM" id="SSF52833">
    <property type="entry name" value="Thioredoxin-like"/>
    <property type="match status" value="1"/>
</dbReference>
<comment type="caution">
    <text evidence="2">The sequence shown here is derived from an EMBL/GenBank/DDBJ whole genome shotgun (WGS) entry which is preliminary data.</text>
</comment>
<dbReference type="PANTHER" id="PTHR42336">
    <property type="entry name" value="THIOREDOXIN DOMAIN-CONTAINING PROTEIN-RELATED"/>
    <property type="match status" value="1"/>
</dbReference>
<reference evidence="2 3" key="1">
    <citation type="journal article" date="2018" name="IMA Fungus">
        <title>IMA Genome-F 9: Draft genome sequence of Annulohypoxylon stygium, Aspergillus mulundensis, Berkeleyomyces basicola (syn. Thielaviopsis basicola), Ceratocystis smalleyi, two Cercospora beticola strains, Coleophoma cylindrospora, Fusarium fracticaudum, Phialophora cf. hyalina, and Morchella septimelata.</title>
        <authorList>
            <person name="Wingfield B.D."/>
            <person name="Bills G.F."/>
            <person name="Dong Y."/>
            <person name="Huang W."/>
            <person name="Nel W.J."/>
            <person name="Swalarsk-Parry B.S."/>
            <person name="Vaghefi N."/>
            <person name="Wilken P.M."/>
            <person name="An Z."/>
            <person name="de Beer Z.W."/>
            <person name="De Vos L."/>
            <person name="Chen L."/>
            <person name="Duong T.A."/>
            <person name="Gao Y."/>
            <person name="Hammerbacher A."/>
            <person name="Kikkert J.R."/>
            <person name="Li Y."/>
            <person name="Li H."/>
            <person name="Li K."/>
            <person name="Li Q."/>
            <person name="Liu X."/>
            <person name="Ma X."/>
            <person name="Naidoo K."/>
            <person name="Pethybridge S.J."/>
            <person name="Sun J."/>
            <person name="Steenkamp E.T."/>
            <person name="van der Nest M.A."/>
            <person name="van Wyk S."/>
            <person name="Wingfield M.J."/>
            <person name="Xiong C."/>
            <person name="Yue Q."/>
            <person name="Zhang X."/>
        </authorList>
    </citation>
    <scope>NUCLEOTIDE SEQUENCE [LARGE SCALE GENOMIC DNA]</scope>
    <source>
        <strain evidence="2 3">BP6252</strain>
    </source>
</reference>
<evidence type="ECO:0000313" key="2">
    <source>
        <dbReference type="EMBL" id="RDW71338.1"/>
    </source>
</evidence>
<name>A0A3D8RBP1_9HELO</name>
<accession>A0A3D8RBP1</accession>
<protein>
    <submittedName>
        <fullName evidence="2">Thioredoxin-like protein</fullName>
    </submittedName>
</protein>
<organism evidence="2 3">
    <name type="scientific">Coleophoma cylindrospora</name>
    <dbReference type="NCBI Taxonomy" id="1849047"/>
    <lineage>
        <taxon>Eukaryota</taxon>
        <taxon>Fungi</taxon>
        <taxon>Dikarya</taxon>
        <taxon>Ascomycota</taxon>
        <taxon>Pezizomycotina</taxon>
        <taxon>Leotiomycetes</taxon>
        <taxon>Helotiales</taxon>
        <taxon>Dermateaceae</taxon>
        <taxon>Coleophoma</taxon>
    </lineage>
</organism>
<dbReference type="PANTHER" id="PTHR42336:SF1">
    <property type="entry name" value="ALKYL HYDROPEROXIDE REDUCTASE SUBUNIT C_ THIOL SPECIFIC ANTIOXIDANT DOMAIN-CONTAINING PROTEIN"/>
    <property type="match status" value="1"/>
</dbReference>
<proteinExistence type="predicted"/>
<evidence type="ECO:0000259" key="1">
    <source>
        <dbReference type="PROSITE" id="PS51352"/>
    </source>
</evidence>
<dbReference type="OrthoDB" id="40334at2759"/>
<dbReference type="Gene3D" id="3.40.30.10">
    <property type="entry name" value="Glutaredoxin"/>
    <property type="match status" value="1"/>
</dbReference>
<dbReference type="AlphaFoldDB" id="A0A3D8RBP1"/>